<keyword evidence="1" id="KW-0732">Signal</keyword>
<protein>
    <submittedName>
        <fullName evidence="2">Uncharacterized protein</fullName>
    </submittedName>
</protein>
<evidence type="ECO:0000256" key="1">
    <source>
        <dbReference type="SAM" id="SignalP"/>
    </source>
</evidence>
<reference evidence="2" key="1">
    <citation type="journal article" date="2020" name="Stud. Mycol.">
        <title>101 Dothideomycetes genomes: a test case for predicting lifestyles and emergence of pathogens.</title>
        <authorList>
            <person name="Haridas S."/>
            <person name="Albert R."/>
            <person name="Binder M."/>
            <person name="Bloem J."/>
            <person name="Labutti K."/>
            <person name="Salamov A."/>
            <person name="Andreopoulos B."/>
            <person name="Baker S."/>
            <person name="Barry K."/>
            <person name="Bills G."/>
            <person name="Bluhm B."/>
            <person name="Cannon C."/>
            <person name="Castanera R."/>
            <person name="Culley D."/>
            <person name="Daum C."/>
            <person name="Ezra D."/>
            <person name="Gonzalez J."/>
            <person name="Henrissat B."/>
            <person name="Kuo A."/>
            <person name="Liang C."/>
            <person name="Lipzen A."/>
            <person name="Lutzoni F."/>
            <person name="Magnuson J."/>
            <person name="Mondo S."/>
            <person name="Nolan M."/>
            <person name="Ohm R."/>
            <person name="Pangilinan J."/>
            <person name="Park H.-J."/>
            <person name="Ramirez L."/>
            <person name="Alfaro M."/>
            <person name="Sun H."/>
            <person name="Tritt A."/>
            <person name="Yoshinaga Y."/>
            <person name="Zwiers L.-H."/>
            <person name="Turgeon B."/>
            <person name="Goodwin S."/>
            <person name="Spatafora J."/>
            <person name="Crous P."/>
            <person name="Grigoriev I."/>
        </authorList>
    </citation>
    <scope>NUCLEOTIDE SEQUENCE</scope>
    <source>
        <strain evidence="2">CBS 116005</strain>
    </source>
</reference>
<dbReference type="EMBL" id="ML995928">
    <property type="protein sequence ID" value="KAF2764352.1"/>
    <property type="molecule type" value="Genomic_DNA"/>
</dbReference>
<feature type="signal peptide" evidence="1">
    <location>
        <begin position="1"/>
        <end position="25"/>
    </location>
</feature>
<dbReference type="Proteomes" id="UP000799436">
    <property type="component" value="Unassembled WGS sequence"/>
</dbReference>
<dbReference type="AlphaFoldDB" id="A0A6G1KVK2"/>
<evidence type="ECO:0000313" key="3">
    <source>
        <dbReference type="Proteomes" id="UP000799436"/>
    </source>
</evidence>
<proteinExistence type="predicted"/>
<name>A0A6G1KVK2_9PEZI</name>
<keyword evidence="3" id="KW-1185">Reference proteome</keyword>
<evidence type="ECO:0000313" key="2">
    <source>
        <dbReference type="EMBL" id="KAF2764352.1"/>
    </source>
</evidence>
<organism evidence="2 3">
    <name type="scientific">Teratosphaeria nubilosa</name>
    <dbReference type="NCBI Taxonomy" id="161662"/>
    <lineage>
        <taxon>Eukaryota</taxon>
        <taxon>Fungi</taxon>
        <taxon>Dikarya</taxon>
        <taxon>Ascomycota</taxon>
        <taxon>Pezizomycotina</taxon>
        <taxon>Dothideomycetes</taxon>
        <taxon>Dothideomycetidae</taxon>
        <taxon>Mycosphaerellales</taxon>
        <taxon>Teratosphaeriaceae</taxon>
        <taxon>Teratosphaeria</taxon>
    </lineage>
</organism>
<accession>A0A6G1KVK2</accession>
<dbReference type="OrthoDB" id="10357636at2759"/>
<feature type="chain" id="PRO_5026217485" evidence="1">
    <location>
        <begin position="26"/>
        <end position="262"/>
    </location>
</feature>
<sequence>MYKRTKMHLLGVLALALNLAIPGIASQLSTADEHSDKHISDATAQDRPLHERMVSGAQSCSSVEQGSSIHYTISIGISDGLWRCNAAYNAVSTECDTNGKGDQCIEDWSCRATSDGQGYYHIKFLALSQNQGQALDSQLLTVFPEVVSFNCPNFKRRQDMEGDASVNTSALGSEGAENAALGGRGVITIIPVAMTSSVTSVTVGPFNAAVSQPVRQAAALQITTCYPVTLFGAQDYVMSSKCQTDAVTLATTMVQATGAPSP</sequence>
<gene>
    <name evidence="2" type="ORF">EJ03DRAFT_386017</name>
</gene>